<dbReference type="InterPro" id="IPR033480">
    <property type="entry name" value="sCache_2"/>
</dbReference>
<dbReference type="SMART" id="SM00283">
    <property type="entry name" value="MA"/>
    <property type="match status" value="1"/>
</dbReference>
<protein>
    <submittedName>
        <fullName evidence="14">Methyl-accepting chemotaxis sensory transducer, class 36H, Cache_2 domain-containing</fullName>
    </submittedName>
</protein>
<dbReference type="SUPFAM" id="SSF58104">
    <property type="entry name" value="Methyl-accepting chemotaxis protein (MCP) signaling domain"/>
    <property type="match status" value="1"/>
</dbReference>
<feature type="region of interest" description="Disordered" evidence="10">
    <location>
        <begin position="520"/>
        <end position="587"/>
    </location>
</feature>
<dbReference type="HOGENOM" id="CLU_000445_107_21_7"/>
<dbReference type="SMART" id="SM00304">
    <property type="entry name" value="HAMP"/>
    <property type="match status" value="1"/>
</dbReference>
<feature type="coiled-coil region" evidence="9">
    <location>
        <begin position="292"/>
        <end position="329"/>
    </location>
</feature>
<evidence type="ECO:0000256" key="7">
    <source>
        <dbReference type="ARBA" id="ARBA00029447"/>
    </source>
</evidence>
<evidence type="ECO:0000256" key="8">
    <source>
        <dbReference type="PROSITE-ProRule" id="PRU00284"/>
    </source>
</evidence>
<dbReference type="PRINTS" id="PR00260">
    <property type="entry name" value="CHEMTRNSDUCR"/>
</dbReference>
<keyword evidence="8" id="KW-0807">Transducer</keyword>
<dbReference type="GO" id="GO:0006935">
    <property type="term" value="P:chemotaxis"/>
    <property type="evidence" value="ECO:0007669"/>
    <property type="project" value="InterPro"/>
</dbReference>
<evidence type="ECO:0000313" key="15">
    <source>
        <dbReference type="Proteomes" id="UP000007073"/>
    </source>
</evidence>
<dbReference type="Pfam" id="PF00015">
    <property type="entry name" value="MCPsignal"/>
    <property type="match status" value="1"/>
</dbReference>
<feature type="compositionally biased region" description="Low complexity" evidence="10">
    <location>
        <begin position="547"/>
        <end position="558"/>
    </location>
</feature>
<accession>Q39WQ6</accession>
<dbReference type="SMART" id="SM01049">
    <property type="entry name" value="Cache_2"/>
    <property type="match status" value="1"/>
</dbReference>
<reference evidence="14 15" key="2">
    <citation type="journal article" date="2009" name="BMC Microbiol.">
        <title>The genome sequence of Geobacter metallireducens: features of metabolism, physiology and regulation common and dissimilar to Geobacter sulfurreducens.</title>
        <authorList>
            <person name="Aklujkar M."/>
            <person name="Krushkal J."/>
            <person name="DiBartolo G."/>
            <person name="Lapidus A."/>
            <person name="Land M.L."/>
            <person name="Lovley D.R."/>
        </authorList>
    </citation>
    <scope>NUCLEOTIDE SEQUENCE [LARGE SCALE GENOMIC DNA]</scope>
    <source>
        <strain evidence="15">ATCC 53774 / DSM 7210 / GS-15</strain>
    </source>
</reference>
<dbReference type="KEGG" id="gme:Gmet_1078"/>
<dbReference type="PANTHER" id="PTHR43531">
    <property type="entry name" value="PROTEIN ICFG"/>
    <property type="match status" value="1"/>
</dbReference>
<evidence type="ECO:0000313" key="14">
    <source>
        <dbReference type="EMBL" id="ABB31318.1"/>
    </source>
</evidence>
<dbReference type="Pfam" id="PF17200">
    <property type="entry name" value="sCache_2"/>
    <property type="match status" value="1"/>
</dbReference>
<sequence length="587" mass="63050">MKIKAFKDWKILSKILAISVATIVLIVSGIMFYVLPLVEKKLMAEKKDMVGSTVDTVVTLIGGYQEKVKSGELTEAEARKRAIDNIRKLRYDGNEYFWINTVEPVMVMHPIKPELEGKKLDDLKDPTGKAFFVEMAKVAREQGKGEVEYQWPKPGATAPSPKISHVQLVKEWGWVVGSGIYVDDVQKEVMTMKIQIIVATLICALVIFTFAYFVARRIRMALGEAITASEHIAAGDLTAAIEASSEDETGQLLRSLREMNDSLSHIVAEVRTGADSIASATEQISAGNADLSQRTEEQASALEETASSMEELTSTVKQNADNAQQANKLAVTASEVAERGGEVIGRVVNTMGAITDSSRKISDIIGVIDGIAFQTNILALNAAVEAARAGEQGRGFAVVAGEVRNLAQRSAAAAKEIKSLIEDSVAKVEDGSRLVEEAGETTREIVTSIKRVADIMAEISAASIEQSSGIEQVNTAITQMDDVTQQNAALVEEAAAAAEALEDQARSMVSTVSRFKLADGGRADTGAAPKTERKPAARVAPSARNTPAAKAAPKAKAANGYHKPAAPEHHEAELPKAVGYDDDWKEF</sequence>
<gene>
    <name evidence="14" type="primary">mcp36H</name>
    <name evidence="14" type="ordered locus">Gmet_1078</name>
</gene>
<dbReference type="PANTHER" id="PTHR43531:SF14">
    <property type="entry name" value="METHYL-ACCEPTING CHEMOTAXIS PROTEIN I-RELATED"/>
    <property type="match status" value="1"/>
</dbReference>
<name>Q39WQ6_GEOMG</name>
<dbReference type="Gene3D" id="3.30.450.20">
    <property type="entry name" value="PAS domain"/>
    <property type="match status" value="1"/>
</dbReference>
<organism evidence="14 15">
    <name type="scientific">Geobacter metallireducens (strain ATCC 53774 / DSM 7210 / GS-15)</name>
    <dbReference type="NCBI Taxonomy" id="269799"/>
    <lineage>
        <taxon>Bacteria</taxon>
        <taxon>Pseudomonadati</taxon>
        <taxon>Thermodesulfobacteriota</taxon>
        <taxon>Desulfuromonadia</taxon>
        <taxon>Geobacterales</taxon>
        <taxon>Geobacteraceae</taxon>
        <taxon>Geobacter</taxon>
    </lineage>
</organism>
<evidence type="ECO:0000259" key="13">
    <source>
        <dbReference type="PROSITE" id="PS50885"/>
    </source>
</evidence>
<evidence type="ECO:0000256" key="5">
    <source>
        <dbReference type="ARBA" id="ARBA00022989"/>
    </source>
</evidence>
<dbReference type="InterPro" id="IPR004090">
    <property type="entry name" value="Chemotax_Me-accpt_rcpt"/>
</dbReference>
<evidence type="ECO:0000256" key="9">
    <source>
        <dbReference type="SAM" id="Coils"/>
    </source>
</evidence>
<evidence type="ECO:0000256" key="1">
    <source>
        <dbReference type="ARBA" id="ARBA00004651"/>
    </source>
</evidence>
<evidence type="ECO:0000256" key="4">
    <source>
        <dbReference type="ARBA" id="ARBA00022692"/>
    </source>
</evidence>
<dbReference type="CDD" id="cd06225">
    <property type="entry name" value="HAMP"/>
    <property type="match status" value="1"/>
</dbReference>
<keyword evidence="15" id="KW-1185">Reference proteome</keyword>
<dbReference type="PROSITE" id="PS50885">
    <property type="entry name" value="HAMP"/>
    <property type="match status" value="1"/>
</dbReference>
<evidence type="ECO:0000256" key="2">
    <source>
        <dbReference type="ARBA" id="ARBA00022475"/>
    </source>
</evidence>
<feature type="compositionally biased region" description="Basic and acidic residues" evidence="10">
    <location>
        <begin position="565"/>
        <end position="574"/>
    </location>
</feature>
<comment type="similarity">
    <text evidence="7">Belongs to the methyl-accepting chemotaxis (MCP) protein family.</text>
</comment>
<dbReference type="GO" id="GO:0004888">
    <property type="term" value="F:transmembrane signaling receptor activity"/>
    <property type="evidence" value="ECO:0007669"/>
    <property type="project" value="InterPro"/>
</dbReference>
<keyword evidence="3" id="KW-0488">Methylation</keyword>
<dbReference type="eggNOG" id="COG0840">
    <property type="taxonomic scope" value="Bacteria"/>
</dbReference>
<dbReference type="EMBL" id="CP000148">
    <property type="protein sequence ID" value="ABB31318.1"/>
    <property type="molecule type" value="Genomic_DNA"/>
</dbReference>
<dbReference type="Pfam" id="PF00672">
    <property type="entry name" value="HAMP"/>
    <property type="match status" value="1"/>
</dbReference>
<dbReference type="CDD" id="cd11386">
    <property type="entry name" value="MCP_signal"/>
    <property type="match status" value="1"/>
</dbReference>
<feature type="domain" description="HAMP" evidence="13">
    <location>
        <begin position="216"/>
        <end position="268"/>
    </location>
</feature>
<dbReference type="InterPro" id="IPR003660">
    <property type="entry name" value="HAMP_dom"/>
</dbReference>
<dbReference type="Gene3D" id="1.10.287.950">
    <property type="entry name" value="Methyl-accepting chemotaxis protein"/>
    <property type="match status" value="1"/>
</dbReference>
<feature type="coiled-coil region" evidence="9">
    <location>
        <begin position="480"/>
        <end position="511"/>
    </location>
</feature>
<dbReference type="AlphaFoldDB" id="Q39WQ6"/>
<evidence type="ECO:0000256" key="10">
    <source>
        <dbReference type="SAM" id="MobiDB-lite"/>
    </source>
</evidence>
<evidence type="ECO:0000256" key="11">
    <source>
        <dbReference type="SAM" id="Phobius"/>
    </source>
</evidence>
<dbReference type="InterPro" id="IPR004089">
    <property type="entry name" value="MCPsignal_dom"/>
</dbReference>
<dbReference type="STRING" id="269799.Gmet_1078"/>
<keyword evidence="5 11" id="KW-1133">Transmembrane helix</keyword>
<keyword evidence="6 11" id="KW-0472">Membrane</keyword>
<feature type="transmembrane region" description="Helical" evidence="11">
    <location>
        <begin position="15"/>
        <end position="38"/>
    </location>
</feature>
<keyword evidence="4 11" id="KW-0812">Transmembrane</keyword>
<keyword evidence="2" id="KW-1003">Cell membrane</keyword>
<feature type="transmembrane region" description="Helical" evidence="11">
    <location>
        <begin position="196"/>
        <end position="215"/>
    </location>
</feature>
<dbReference type="PROSITE" id="PS50111">
    <property type="entry name" value="CHEMOTAXIS_TRANSDUC_2"/>
    <property type="match status" value="1"/>
</dbReference>
<feature type="domain" description="Methyl-accepting transducer" evidence="12">
    <location>
        <begin position="273"/>
        <end position="502"/>
    </location>
</feature>
<dbReference type="Proteomes" id="UP000007073">
    <property type="component" value="Chromosome"/>
</dbReference>
<keyword evidence="9" id="KW-0175">Coiled coil</keyword>
<evidence type="ECO:0000256" key="3">
    <source>
        <dbReference type="ARBA" id="ARBA00022481"/>
    </source>
</evidence>
<dbReference type="GO" id="GO:0007165">
    <property type="term" value="P:signal transduction"/>
    <property type="evidence" value="ECO:0007669"/>
    <property type="project" value="UniProtKB-KW"/>
</dbReference>
<proteinExistence type="inferred from homology"/>
<evidence type="ECO:0000259" key="12">
    <source>
        <dbReference type="PROSITE" id="PS50111"/>
    </source>
</evidence>
<dbReference type="InterPro" id="IPR051310">
    <property type="entry name" value="MCP_chemotaxis"/>
</dbReference>
<dbReference type="RefSeq" id="WP_004513734.1">
    <property type="nucleotide sequence ID" value="NC_007517.1"/>
</dbReference>
<dbReference type="GO" id="GO:0005886">
    <property type="term" value="C:plasma membrane"/>
    <property type="evidence" value="ECO:0007669"/>
    <property type="project" value="UniProtKB-SubCell"/>
</dbReference>
<evidence type="ECO:0000256" key="6">
    <source>
        <dbReference type="ARBA" id="ARBA00023136"/>
    </source>
</evidence>
<dbReference type="FunFam" id="1.10.287.950:FF:000001">
    <property type="entry name" value="Methyl-accepting chemotaxis sensory transducer"/>
    <property type="match status" value="1"/>
</dbReference>
<comment type="subcellular location">
    <subcellularLocation>
        <location evidence="1">Cell membrane</location>
        <topology evidence="1">Multi-pass membrane protein</topology>
    </subcellularLocation>
</comment>
<reference evidence="14 15" key="1">
    <citation type="submission" date="2005-10" db="EMBL/GenBank/DDBJ databases">
        <title>Complete sequence of Geobacter metallireducens GS-15.</title>
        <authorList>
            <consortium name="US DOE Joint Genome Institute"/>
            <person name="Copeland A."/>
            <person name="Lucas S."/>
            <person name="Lapidus A."/>
            <person name="Barry K."/>
            <person name="Detter J.C."/>
            <person name="Glavina T."/>
            <person name="Hammon N."/>
            <person name="Israni S."/>
            <person name="Pitluck S."/>
            <person name="Di Bartolo G."/>
            <person name="Chain P."/>
            <person name="Schmutz J."/>
            <person name="Larimer F."/>
            <person name="Land M."/>
            <person name="Kyrpides N."/>
            <person name="Ivanova N."/>
            <person name="Richardson P."/>
        </authorList>
    </citation>
    <scope>NUCLEOTIDE SEQUENCE [LARGE SCALE GENOMIC DNA]</scope>
    <source>
        <strain evidence="15">ATCC 53774 / DSM 7210 / GS-15</strain>
    </source>
</reference>